<proteinExistence type="inferred from homology"/>
<evidence type="ECO:0000313" key="7">
    <source>
        <dbReference type="EMBL" id="ORY62063.1"/>
    </source>
</evidence>
<dbReference type="SUPFAM" id="SSF56176">
    <property type="entry name" value="FAD-binding/transporter-associated domain-like"/>
    <property type="match status" value="1"/>
</dbReference>
<dbReference type="GeneID" id="63781325"/>
<name>A0A1Y2DS29_9PEZI</name>
<dbReference type="GO" id="GO:0071949">
    <property type="term" value="F:FAD binding"/>
    <property type="evidence" value="ECO:0007669"/>
    <property type="project" value="InterPro"/>
</dbReference>
<dbReference type="PANTHER" id="PTHR42973:SF39">
    <property type="entry name" value="FAD-BINDING PCMH-TYPE DOMAIN-CONTAINING PROTEIN"/>
    <property type="match status" value="1"/>
</dbReference>
<evidence type="ECO:0000256" key="1">
    <source>
        <dbReference type="ARBA" id="ARBA00001974"/>
    </source>
</evidence>
<dbReference type="InterPro" id="IPR050416">
    <property type="entry name" value="FAD-linked_Oxidoreductase"/>
</dbReference>
<dbReference type="PROSITE" id="PS51387">
    <property type="entry name" value="FAD_PCMH"/>
    <property type="match status" value="1"/>
</dbReference>
<evidence type="ECO:0000256" key="3">
    <source>
        <dbReference type="ARBA" id="ARBA00022630"/>
    </source>
</evidence>
<comment type="similarity">
    <text evidence="2">Belongs to the oxygen-dependent FAD-linked oxidoreductase family.</text>
</comment>
<dbReference type="RefSeq" id="XP_040713899.1">
    <property type="nucleotide sequence ID" value="XM_040865113.1"/>
</dbReference>
<organism evidence="7 8">
    <name type="scientific">Pseudomassariella vexata</name>
    <dbReference type="NCBI Taxonomy" id="1141098"/>
    <lineage>
        <taxon>Eukaryota</taxon>
        <taxon>Fungi</taxon>
        <taxon>Dikarya</taxon>
        <taxon>Ascomycota</taxon>
        <taxon>Pezizomycotina</taxon>
        <taxon>Sordariomycetes</taxon>
        <taxon>Xylariomycetidae</taxon>
        <taxon>Amphisphaeriales</taxon>
        <taxon>Pseudomassariaceae</taxon>
        <taxon>Pseudomassariella</taxon>
    </lineage>
</organism>
<dbReference type="Proteomes" id="UP000193689">
    <property type="component" value="Unassembled WGS sequence"/>
</dbReference>
<dbReference type="PANTHER" id="PTHR42973">
    <property type="entry name" value="BINDING OXIDOREDUCTASE, PUTATIVE (AFU_ORTHOLOGUE AFUA_1G17690)-RELATED"/>
    <property type="match status" value="1"/>
</dbReference>
<keyword evidence="4" id="KW-0274">FAD</keyword>
<evidence type="ECO:0000256" key="2">
    <source>
        <dbReference type="ARBA" id="ARBA00005466"/>
    </source>
</evidence>
<dbReference type="Gene3D" id="3.40.462.20">
    <property type="match status" value="1"/>
</dbReference>
<reference evidence="7 8" key="1">
    <citation type="submission" date="2016-07" db="EMBL/GenBank/DDBJ databases">
        <title>Pervasive Adenine N6-methylation of Active Genes in Fungi.</title>
        <authorList>
            <consortium name="DOE Joint Genome Institute"/>
            <person name="Mondo S.J."/>
            <person name="Dannebaum R.O."/>
            <person name="Kuo R.C."/>
            <person name="Labutti K."/>
            <person name="Haridas S."/>
            <person name="Kuo A."/>
            <person name="Salamov A."/>
            <person name="Ahrendt S.R."/>
            <person name="Lipzen A."/>
            <person name="Sullivan W."/>
            <person name="Andreopoulos W.B."/>
            <person name="Clum A."/>
            <person name="Lindquist E."/>
            <person name="Daum C."/>
            <person name="Ramamoorthy G.K."/>
            <person name="Gryganskyi A."/>
            <person name="Culley D."/>
            <person name="Magnuson J.K."/>
            <person name="James T.Y."/>
            <person name="O'Malley M.A."/>
            <person name="Stajich J.E."/>
            <person name="Spatafora J.W."/>
            <person name="Visel A."/>
            <person name="Grigoriev I.V."/>
        </authorList>
    </citation>
    <scope>NUCLEOTIDE SEQUENCE [LARGE SCALE GENOMIC DNA]</scope>
    <source>
        <strain evidence="7 8">CBS 129021</strain>
    </source>
</reference>
<sequence length="150" mass="15766">MIDSGLLCSTRADPENKIITFGGGFTWKDIANKAWKYALASVGGVFYVTGVGGLSLGGDYGWFTLKHGLVCNNLPAAELVLADGGIVNMSESENSDLFLGSMKSFSVTTSFTLHSHKQQDVYTGFAVLPLGAISAVADFNNPLPPQASGL</sequence>
<dbReference type="EMBL" id="MCFJ01000009">
    <property type="protein sequence ID" value="ORY62063.1"/>
    <property type="molecule type" value="Genomic_DNA"/>
</dbReference>
<evidence type="ECO:0000313" key="8">
    <source>
        <dbReference type="Proteomes" id="UP000193689"/>
    </source>
</evidence>
<dbReference type="GO" id="GO:0016491">
    <property type="term" value="F:oxidoreductase activity"/>
    <property type="evidence" value="ECO:0007669"/>
    <property type="project" value="UniProtKB-KW"/>
</dbReference>
<dbReference type="AlphaFoldDB" id="A0A1Y2DS29"/>
<gene>
    <name evidence="7" type="ORF">BCR38DRAFT_517250</name>
</gene>
<dbReference type="InterPro" id="IPR016169">
    <property type="entry name" value="FAD-bd_PCMH_sub2"/>
</dbReference>
<comment type="caution">
    <text evidence="7">The sequence shown here is derived from an EMBL/GenBank/DDBJ whole genome shotgun (WGS) entry which is preliminary data.</text>
</comment>
<dbReference type="InterPro" id="IPR016166">
    <property type="entry name" value="FAD-bd_PCMH"/>
</dbReference>
<dbReference type="Pfam" id="PF01565">
    <property type="entry name" value="FAD_binding_4"/>
    <property type="match status" value="1"/>
</dbReference>
<dbReference type="InParanoid" id="A0A1Y2DS29"/>
<evidence type="ECO:0000259" key="6">
    <source>
        <dbReference type="PROSITE" id="PS51387"/>
    </source>
</evidence>
<keyword evidence="5" id="KW-0560">Oxidoreductase</keyword>
<keyword evidence="3" id="KW-0285">Flavoprotein</keyword>
<keyword evidence="8" id="KW-1185">Reference proteome</keyword>
<evidence type="ECO:0000256" key="5">
    <source>
        <dbReference type="ARBA" id="ARBA00023002"/>
    </source>
</evidence>
<dbReference type="STRING" id="1141098.A0A1Y2DS29"/>
<protein>
    <recommendedName>
        <fullName evidence="6">FAD-binding PCMH-type domain-containing protein</fullName>
    </recommendedName>
</protein>
<dbReference type="Gene3D" id="3.30.465.10">
    <property type="match status" value="1"/>
</dbReference>
<feature type="domain" description="FAD-binding PCMH-type" evidence="6">
    <location>
        <begin position="1"/>
        <end position="118"/>
    </location>
</feature>
<dbReference type="InterPro" id="IPR036318">
    <property type="entry name" value="FAD-bd_PCMH-like_sf"/>
</dbReference>
<dbReference type="OrthoDB" id="415825at2759"/>
<dbReference type="InterPro" id="IPR006094">
    <property type="entry name" value="Oxid_FAD_bind_N"/>
</dbReference>
<accession>A0A1Y2DS29</accession>
<evidence type="ECO:0000256" key="4">
    <source>
        <dbReference type="ARBA" id="ARBA00022827"/>
    </source>
</evidence>
<comment type="cofactor">
    <cofactor evidence="1">
        <name>FAD</name>
        <dbReference type="ChEBI" id="CHEBI:57692"/>
    </cofactor>
</comment>